<evidence type="ECO:0000313" key="8">
    <source>
        <dbReference type="EnsemblMetazoa" id="ACUA017490-PA"/>
    </source>
</evidence>
<evidence type="ECO:0000256" key="6">
    <source>
        <dbReference type="SAM" id="MobiDB-lite"/>
    </source>
</evidence>
<keyword evidence="3" id="KW-0677">Repeat</keyword>
<evidence type="ECO:0000259" key="7">
    <source>
        <dbReference type="PROSITE" id="PS50105"/>
    </source>
</evidence>
<proteinExistence type="inferred from homology"/>
<dbReference type="SMART" id="SM00322">
    <property type="entry name" value="KH"/>
    <property type="match status" value="2"/>
</dbReference>
<feature type="compositionally biased region" description="Basic residues" evidence="6">
    <location>
        <begin position="631"/>
        <end position="648"/>
    </location>
</feature>
<evidence type="ECO:0000256" key="5">
    <source>
        <dbReference type="PROSITE-ProRule" id="PRU00117"/>
    </source>
</evidence>
<dbReference type="InterPro" id="IPR037974">
    <property type="entry name" value="BICC1_SAM_dom"/>
</dbReference>
<dbReference type="SMART" id="SM00454">
    <property type="entry name" value="SAM"/>
    <property type="match status" value="1"/>
</dbReference>
<evidence type="ECO:0000256" key="2">
    <source>
        <dbReference type="ARBA" id="ARBA00022473"/>
    </source>
</evidence>
<keyword evidence="2" id="KW-0217">Developmental protein</keyword>
<feature type="compositionally biased region" description="Polar residues" evidence="6">
    <location>
        <begin position="727"/>
        <end position="736"/>
    </location>
</feature>
<dbReference type="Proteomes" id="UP000075883">
    <property type="component" value="Unassembled WGS sequence"/>
</dbReference>
<feature type="compositionally biased region" description="Low complexity" evidence="6">
    <location>
        <begin position="827"/>
        <end position="846"/>
    </location>
</feature>
<dbReference type="InterPro" id="IPR036612">
    <property type="entry name" value="KH_dom_type_1_sf"/>
</dbReference>
<dbReference type="PROSITE" id="PS50084">
    <property type="entry name" value="KH_TYPE_1"/>
    <property type="match status" value="2"/>
</dbReference>
<name>A0A182MG49_9DIPT</name>
<dbReference type="CDD" id="cd22421">
    <property type="entry name" value="KH-I_BICC1_rpt2"/>
    <property type="match status" value="1"/>
</dbReference>
<sequence>MAVNMVAYKRHTWIVLHPTKGNWAGWSQFPSSSHCALIVTIKLRDTLPNRKIAFKMMASCSSFNKHIFLNGGPPSETTSEISSVESDWGDLRLIAAQLGVANPDDLHVERFKVDRQKLEDMIKVETYSEGMNSAEEFFTNIMKETTTYVSWPCRLKIGAKTKKDPHIRIVGKMADVLRAKDRVMARLDSRGSRVIMKMDVSYTDHSFIIGRGGNNIKRIMEETTTHIHFPDSNRSNPTEKSNQVSMCGSIEGVERARSLVRNSTPLLISFELPILAPGKTPPDNDTPYVKEVEAEFSVQVIFSTRPKLHSSLVLVKGSEKEECMVKEATRRLMDLMCENMASQIPVQMQLEISTQHHPIVLGRASSNLREIMNRTGTQIMFPDANDVNIKPIKRSQVTITGSINGVYLARQQLIGSLPIALIFDYPENTVDSDEITKLMLTHDVFISVRQKSRQSTLCIVIKGIEKFIANIYEARHQLLKSTGARVVAEIPRTYFGPNEHPQQTTQNISALLAGPIAPPFSPLSPINTLSFVGWPSPSSAAAAAALPSSEYAFNHMRGQFQNFHVHGPSKMPTSHHQLLPLSLPPGLDRTIAGSTNGKLSHLAGSHLLSVPPGHGGGGGGSFLQSPQHHQQPVHHHHQLTSHSHHHRNQQQPVHSNGNCSTSNSLTTSLTVSQNSSHNDIHSSGYQSLNCSSNSLDQQYQSNSSTAGSVSQVSSNSILNSSSDHQSPGVSGTSGINRLSVCTPETHYQSDLEQRTPLAFEQKSSLNDTFLFNLDPRVVAGYKAMHMSPQQGEIRTPTLSWQGLGLSQSSPAPLEACDLSWANSSSSSSAGGGCANTSTSSSSSGATDSRHNMTTTMIEVTPRHQREQMSQYNDVTTILTGLGLEHYIKNFINGEIDMTVFQTLTDQDLLNLDIKPLGARRRILMAIHDLSARQGSALFGSSALSPSALPSALSRFSGSAAPGAERRSSSGQ</sequence>
<evidence type="ECO:0000256" key="4">
    <source>
        <dbReference type="ARBA" id="ARBA00022884"/>
    </source>
</evidence>
<evidence type="ECO:0000313" key="9">
    <source>
        <dbReference type="Proteomes" id="UP000075883"/>
    </source>
</evidence>
<dbReference type="EMBL" id="AXCM01000083">
    <property type="status" value="NOT_ANNOTATED_CDS"/>
    <property type="molecule type" value="Genomic_DNA"/>
</dbReference>
<dbReference type="InterPro" id="IPR004087">
    <property type="entry name" value="KH_dom"/>
</dbReference>
<dbReference type="InterPro" id="IPR013761">
    <property type="entry name" value="SAM/pointed_sf"/>
</dbReference>
<dbReference type="InterPro" id="IPR054727">
    <property type="entry name" value="BICC1_KH"/>
</dbReference>
<dbReference type="CDD" id="cd09520">
    <property type="entry name" value="SAM_BICC1"/>
    <property type="match status" value="1"/>
</dbReference>
<dbReference type="GO" id="GO:0003723">
    <property type="term" value="F:RNA binding"/>
    <property type="evidence" value="ECO:0007669"/>
    <property type="project" value="UniProtKB-UniRule"/>
</dbReference>
<dbReference type="InterPro" id="IPR001660">
    <property type="entry name" value="SAM"/>
</dbReference>
<dbReference type="CDD" id="cd22422">
    <property type="entry name" value="KH-I_BICC1_rpt3"/>
    <property type="match status" value="1"/>
</dbReference>
<evidence type="ECO:0000256" key="3">
    <source>
        <dbReference type="ARBA" id="ARBA00022737"/>
    </source>
</evidence>
<dbReference type="InterPro" id="IPR047553">
    <property type="entry name" value="BICC1_KH-I_rpt3"/>
</dbReference>
<feature type="domain" description="SAM" evidence="7">
    <location>
        <begin position="869"/>
        <end position="932"/>
    </location>
</feature>
<reference evidence="8" key="2">
    <citation type="submission" date="2020-05" db="UniProtKB">
        <authorList>
            <consortium name="EnsemblMetazoa"/>
        </authorList>
    </citation>
    <scope>IDENTIFICATION</scope>
    <source>
        <strain evidence="8">A-37</strain>
    </source>
</reference>
<feature type="region of interest" description="Disordered" evidence="6">
    <location>
        <begin position="604"/>
        <end position="737"/>
    </location>
</feature>
<dbReference type="InterPro" id="IPR004088">
    <property type="entry name" value="KH_dom_type_1"/>
</dbReference>
<accession>A0A182MG49</accession>
<dbReference type="SUPFAM" id="SSF54791">
    <property type="entry name" value="Eukaryotic type KH-domain (KH-domain type I)"/>
    <property type="match status" value="2"/>
</dbReference>
<dbReference type="STRING" id="139723.A0A182MG49"/>
<protein>
    <recommendedName>
        <fullName evidence="7">SAM domain-containing protein</fullName>
    </recommendedName>
</protein>
<dbReference type="PROSITE" id="PS50105">
    <property type="entry name" value="SAM_DOMAIN"/>
    <property type="match status" value="1"/>
</dbReference>
<feature type="compositionally biased region" description="Low complexity" evidence="6">
    <location>
        <begin position="700"/>
        <end position="726"/>
    </location>
</feature>
<dbReference type="Gene3D" id="1.10.150.50">
    <property type="entry name" value="Transcription Factor, Ets-1"/>
    <property type="match status" value="1"/>
</dbReference>
<evidence type="ECO:0000256" key="1">
    <source>
        <dbReference type="ARBA" id="ARBA00007662"/>
    </source>
</evidence>
<feature type="compositionally biased region" description="Low complexity" evidence="6">
    <location>
        <begin position="655"/>
        <end position="676"/>
    </location>
</feature>
<dbReference type="PANTHER" id="PTHR10627">
    <property type="entry name" value="SCP160"/>
    <property type="match status" value="1"/>
</dbReference>
<dbReference type="Pfam" id="PF00013">
    <property type="entry name" value="KH_1"/>
    <property type="match status" value="2"/>
</dbReference>
<dbReference type="VEuPathDB" id="VectorBase:ACUA017490"/>
<dbReference type="Pfam" id="PF24234">
    <property type="entry name" value="KH_BICC1_1st"/>
    <property type="match status" value="1"/>
</dbReference>
<reference evidence="9" key="1">
    <citation type="submission" date="2013-09" db="EMBL/GenBank/DDBJ databases">
        <title>The Genome Sequence of Anopheles culicifacies species A.</title>
        <authorList>
            <consortium name="The Broad Institute Genomics Platform"/>
            <person name="Neafsey D.E."/>
            <person name="Besansky N."/>
            <person name="Howell P."/>
            <person name="Walton C."/>
            <person name="Young S.K."/>
            <person name="Zeng Q."/>
            <person name="Gargeya S."/>
            <person name="Fitzgerald M."/>
            <person name="Haas B."/>
            <person name="Abouelleil A."/>
            <person name="Allen A.W."/>
            <person name="Alvarado L."/>
            <person name="Arachchi H.M."/>
            <person name="Berlin A.M."/>
            <person name="Chapman S.B."/>
            <person name="Gainer-Dewar J."/>
            <person name="Goldberg J."/>
            <person name="Griggs A."/>
            <person name="Gujja S."/>
            <person name="Hansen M."/>
            <person name="Howarth C."/>
            <person name="Imamovic A."/>
            <person name="Ireland A."/>
            <person name="Larimer J."/>
            <person name="McCowan C."/>
            <person name="Murphy C."/>
            <person name="Pearson M."/>
            <person name="Poon T.W."/>
            <person name="Priest M."/>
            <person name="Roberts A."/>
            <person name="Saif S."/>
            <person name="Shea T."/>
            <person name="Sisk P."/>
            <person name="Sykes S."/>
            <person name="Wortman J."/>
            <person name="Nusbaum C."/>
            <person name="Birren B."/>
        </authorList>
    </citation>
    <scope>NUCLEOTIDE SEQUENCE [LARGE SCALE GENOMIC DNA]</scope>
    <source>
        <strain evidence="9">A-37</strain>
    </source>
</reference>
<dbReference type="InterPro" id="IPR047549">
    <property type="entry name" value="BICC1_KH-I_rpt1"/>
</dbReference>
<dbReference type="PANTHER" id="PTHR10627:SF69">
    <property type="entry name" value="PROTEIN BICAUDAL C"/>
    <property type="match status" value="1"/>
</dbReference>
<dbReference type="AlphaFoldDB" id="A0A182MG49"/>
<comment type="similarity">
    <text evidence="1">Belongs to the BicC family.</text>
</comment>
<dbReference type="Gene3D" id="3.30.310.270">
    <property type="match status" value="3"/>
</dbReference>
<feature type="compositionally biased region" description="Polar residues" evidence="6">
    <location>
        <begin position="681"/>
        <end position="699"/>
    </location>
</feature>
<dbReference type="CDD" id="cd22420">
    <property type="entry name" value="KH-I_BICC1_rpt1"/>
    <property type="match status" value="1"/>
</dbReference>
<dbReference type="Pfam" id="PF22985">
    <property type="entry name" value="KH_BICC1"/>
    <property type="match status" value="2"/>
</dbReference>
<organism evidence="8 9">
    <name type="scientific">Anopheles culicifacies</name>
    <dbReference type="NCBI Taxonomy" id="139723"/>
    <lineage>
        <taxon>Eukaryota</taxon>
        <taxon>Metazoa</taxon>
        <taxon>Ecdysozoa</taxon>
        <taxon>Arthropoda</taxon>
        <taxon>Hexapoda</taxon>
        <taxon>Insecta</taxon>
        <taxon>Pterygota</taxon>
        <taxon>Neoptera</taxon>
        <taxon>Endopterygota</taxon>
        <taxon>Diptera</taxon>
        <taxon>Nematocera</taxon>
        <taxon>Culicoidea</taxon>
        <taxon>Culicidae</taxon>
        <taxon>Anophelinae</taxon>
        <taxon>Anopheles</taxon>
        <taxon>culicifacies species complex</taxon>
    </lineage>
</organism>
<dbReference type="Pfam" id="PF00536">
    <property type="entry name" value="SAM_1"/>
    <property type="match status" value="1"/>
</dbReference>
<dbReference type="GO" id="GO:0010468">
    <property type="term" value="P:regulation of gene expression"/>
    <property type="evidence" value="ECO:0007669"/>
    <property type="project" value="UniProtKB-ARBA"/>
</dbReference>
<dbReference type="GO" id="GO:0005737">
    <property type="term" value="C:cytoplasm"/>
    <property type="evidence" value="ECO:0007669"/>
    <property type="project" value="TreeGrafter"/>
</dbReference>
<keyword evidence="9" id="KW-1185">Reference proteome</keyword>
<keyword evidence="4 5" id="KW-0694">RNA-binding</keyword>
<dbReference type="InterPro" id="IPR047554">
    <property type="entry name" value="BICC1_KH-I_rpt2"/>
</dbReference>
<feature type="region of interest" description="Disordered" evidence="6">
    <location>
        <begin position="827"/>
        <end position="850"/>
    </location>
</feature>
<dbReference type="SUPFAM" id="SSF47769">
    <property type="entry name" value="SAM/Pointed domain"/>
    <property type="match status" value="1"/>
</dbReference>
<dbReference type="EnsemblMetazoa" id="ACUA017490-RA">
    <property type="protein sequence ID" value="ACUA017490-PA"/>
    <property type="gene ID" value="ACUA017490"/>
</dbReference>